<protein>
    <recommendedName>
        <fullName evidence="4">DUF4145 domain-containing protein</fullName>
    </recommendedName>
</protein>
<feature type="compositionally biased region" description="Polar residues" evidence="1">
    <location>
        <begin position="186"/>
        <end position="195"/>
    </location>
</feature>
<reference evidence="2 3" key="1">
    <citation type="journal article" date="2021" name="Arch. Microbiol.">
        <title>Cellulosimicrobium fucosivorans sp. nov., isolated from San Elijo Lagoon, contains a fucose metabolic pathway linked to carotenoid production.</title>
        <authorList>
            <person name="Aviles F.A."/>
            <person name="Kyndt J.A."/>
        </authorList>
    </citation>
    <scope>NUCLEOTIDE SEQUENCE [LARGE SCALE GENOMIC DNA]</scope>
    <source>
        <strain evidence="2 3">SE3</strain>
    </source>
</reference>
<keyword evidence="3" id="KW-1185">Reference proteome</keyword>
<accession>A0ABX0B7I4</accession>
<sequence length="195" mass="21656">MEPLDYALFRAHVYDEPNRLAAFLKGHLWVERCLNSYLDQALVRAEVLNIAKESFSRKVNLAEALGLVENYASALRAMNAVRNRIAHDLDHELARDDVKQMYAPLIAAVATTDPDLSQGLRMHAEEPLGEAISKWFELCLSTLQMRVLAMHAENAWHEDLSAALSSGPRAPLPSAPNKVNPADVWTNRTVSGGLD</sequence>
<dbReference type="EMBL" id="JAAFAN010000009">
    <property type="protein sequence ID" value="NDO88677.1"/>
    <property type="molecule type" value="Genomic_DNA"/>
</dbReference>
<evidence type="ECO:0008006" key="4">
    <source>
        <dbReference type="Google" id="ProtNLM"/>
    </source>
</evidence>
<evidence type="ECO:0000313" key="3">
    <source>
        <dbReference type="Proteomes" id="UP000471672"/>
    </source>
</evidence>
<proteinExistence type="predicted"/>
<dbReference type="Proteomes" id="UP000471672">
    <property type="component" value="Unassembled WGS sequence"/>
</dbReference>
<gene>
    <name evidence="2" type="ORF">GYH36_04250</name>
</gene>
<comment type="caution">
    <text evidence="2">The sequence shown here is derived from an EMBL/GenBank/DDBJ whole genome shotgun (WGS) entry which is preliminary data.</text>
</comment>
<evidence type="ECO:0000256" key="1">
    <source>
        <dbReference type="SAM" id="MobiDB-lite"/>
    </source>
</evidence>
<feature type="region of interest" description="Disordered" evidence="1">
    <location>
        <begin position="165"/>
        <end position="195"/>
    </location>
</feature>
<evidence type="ECO:0000313" key="2">
    <source>
        <dbReference type="EMBL" id="NDO88677.1"/>
    </source>
</evidence>
<organism evidence="2 3">
    <name type="scientific">Cellulosimicrobium composti</name>
    <dbReference type="NCBI Taxonomy" id="2672572"/>
    <lineage>
        <taxon>Bacteria</taxon>
        <taxon>Bacillati</taxon>
        <taxon>Actinomycetota</taxon>
        <taxon>Actinomycetes</taxon>
        <taxon>Micrococcales</taxon>
        <taxon>Promicromonosporaceae</taxon>
        <taxon>Cellulosimicrobium</taxon>
    </lineage>
</organism>
<name>A0ABX0B7I4_9MICO</name>
<dbReference type="RefSeq" id="WP_162289200.1">
    <property type="nucleotide sequence ID" value="NZ_JAAFAN010000009.1"/>
</dbReference>